<protein>
    <recommendedName>
        <fullName evidence="3">PiggyBac transposable element-derived protein domain-containing protein</fullName>
    </recommendedName>
</protein>
<organism evidence="1 2">
    <name type="scientific">Pythium insidiosum</name>
    <name type="common">Pythiosis disease agent</name>
    <dbReference type="NCBI Taxonomy" id="114742"/>
    <lineage>
        <taxon>Eukaryota</taxon>
        <taxon>Sar</taxon>
        <taxon>Stramenopiles</taxon>
        <taxon>Oomycota</taxon>
        <taxon>Peronosporomycetes</taxon>
        <taxon>Pythiales</taxon>
        <taxon>Pythiaceae</taxon>
        <taxon>Pythium</taxon>
    </lineage>
</organism>
<accession>A0AAD5L9X6</accession>
<evidence type="ECO:0000313" key="2">
    <source>
        <dbReference type="Proteomes" id="UP001209570"/>
    </source>
</evidence>
<keyword evidence="2" id="KW-1185">Reference proteome</keyword>
<comment type="caution">
    <text evidence="1">The sequence shown here is derived from an EMBL/GenBank/DDBJ whole genome shotgun (WGS) entry which is preliminary data.</text>
</comment>
<evidence type="ECO:0000313" key="1">
    <source>
        <dbReference type="EMBL" id="KAJ0391562.1"/>
    </source>
</evidence>
<name>A0AAD5L9X6_PYTIN</name>
<proteinExistence type="predicted"/>
<evidence type="ECO:0008006" key="3">
    <source>
        <dbReference type="Google" id="ProtNLM"/>
    </source>
</evidence>
<dbReference type="EMBL" id="JAKCXM010000964">
    <property type="protein sequence ID" value="KAJ0391562.1"/>
    <property type="molecule type" value="Genomic_DNA"/>
</dbReference>
<dbReference type="Proteomes" id="UP001209570">
    <property type="component" value="Unassembled WGS sequence"/>
</dbReference>
<reference evidence="1" key="1">
    <citation type="submission" date="2021-12" db="EMBL/GenBank/DDBJ databases">
        <title>Prjna785345.</title>
        <authorList>
            <person name="Rujirawat T."/>
            <person name="Krajaejun T."/>
        </authorList>
    </citation>
    <scope>NUCLEOTIDE SEQUENCE</scope>
    <source>
        <strain evidence="1">Pi057C3</strain>
    </source>
</reference>
<sequence length="281" mass="32746">MYTHRVSREVVEHGIKNYETLSGSTLNKATWKHICEVPSAEAMVDCDDLDDYVSKIRDPLVGRMVSYCCEKEEWMPAKLYKDVAGLFLSGRVHVAKPVKGEKRGAPSYEIRWTVTSYQSKMYTHRVSREVVEHGIKNYETLSGSTLNKATWKHIYAALLWNHDKGEYSNYWGNQAEDEIFGVNTTFGLENFMTKWHKKLALAFIDIARVNAYVTKRMVDESDKSLRNQHRQFMIDLASEPFSVDYQFTEGRIAIRRTVRLHFVEDKVSKWDARQTRMQVQL</sequence>
<gene>
    <name evidence="1" type="ORF">P43SY_003932</name>
</gene>
<dbReference type="AlphaFoldDB" id="A0AAD5L9X6"/>